<keyword evidence="5 13" id="KW-0808">Transferase</keyword>
<sequence length="357" mass="37740">MLFARASRSFARALSSTPRLTKIVATIGPASEQAEPLGRCLVAGINVMRVNFSHATVDEFHLRRTNLRAAAGGELVPIMLDTKGPEIRMGGLAVCKEGGRKAKITLTAGAEGDEKTIFVGYPLLASKVSPGFVVLLDDGLVSLRVKEVRPDGGVACEVLNTSPIGERKGLPVGIVTDLPPLSDKDLEDIRFGIEHDIDMVAASFVRNAAGVDAIRAHIADCHAKHAPDPSAPPPLIISKVESTEALDRLGEIIEASDGLMVARGDLGVEVPIAHVATWQKEMVAKSSLHARRSCTQAGKPVVVATQMLDSMQSNPRPTRAEVADVTNAVLEQADAVMLSGESANGQYPAEAVAMQAR</sequence>
<keyword evidence="11 13" id="KW-0324">Glycolysis</keyword>
<evidence type="ECO:0000256" key="4">
    <source>
        <dbReference type="ARBA" id="ARBA00012142"/>
    </source>
</evidence>
<dbReference type="eggNOG" id="KOG2323">
    <property type="taxonomic scope" value="Eukaryota"/>
</dbReference>
<comment type="pathway">
    <text evidence="2 13">Carbohydrate degradation; glycolysis; pyruvate from D-glyceraldehyde 3-phosphate: step 5/5.</text>
</comment>
<evidence type="ECO:0000313" key="15">
    <source>
        <dbReference type="EnsemblProtists" id="EOD34282"/>
    </source>
</evidence>
<evidence type="ECO:0000313" key="16">
    <source>
        <dbReference type="Proteomes" id="UP000013827"/>
    </source>
</evidence>
<dbReference type="InterPro" id="IPR011037">
    <property type="entry name" value="Pyrv_Knase-like_insert_dom_sf"/>
</dbReference>
<evidence type="ECO:0000256" key="13">
    <source>
        <dbReference type="RuleBase" id="RU000504"/>
    </source>
</evidence>
<dbReference type="STRING" id="2903.R1DGX4"/>
<organism evidence="15 16">
    <name type="scientific">Emiliania huxleyi (strain CCMP1516)</name>
    <dbReference type="NCBI Taxonomy" id="280463"/>
    <lineage>
        <taxon>Eukaryota</taxon>
        <taxon>Haptista</taxon>
        <taxon>Haptophyta</taxon>
        <taxon>Prymnesiophyceae</taxon>
        <taxon>Isochrysidales</taxon>
        <taxon>Noelaerhabdaceae</taxon>
        <taxon>Emiliania</taxon>
    </lineage>
</organism>
<evidence type="ECO:0000256" key="1">
    <source>
        <dbReference type="ARBA" id="ARBA00001958"/>
    </source>
</evidence>
<keyword evidence="9" id="KW-0067">ATP-binding</keyword>
<dbReference type="Gene3D" id="2.40.33.10">
    <property type="entry name" value="PK beta-barrel domain-like"/>
    <property type="match status" value="1"/>
</dbReference>
<dbReference type="NCBIfam" id="TIGR01064">
    <property type="entry name" value="pyruv_kin"/>
    <property type="match status" value="1"/>
</dbReference>
<accession>A0A0D3KEU7</accession>
<dbReference type="PANTHER" id="PTHR11817">
    <property type="entry name" value="PYRUVATE KINASE"/>
    <property type="match status" value="1"/>
</dbReference>
<dbReference type="Proteomes" id="UP000013827">
    <property type="component" value="Unassembled WGS sequence"/>
</dbReference>
<keyword evidence="7" id="KW-0547">Nucleotide-binding</keyword>
<reference evidence="16" key="1">
    <citation type="journal article" date="2013" name="Nature">
        <title>Pan genome of the phytoplankton Emiliania underpins its global distribution.</title>
        <authorList>
            <person name="Read B.A."/>
            <person name="Kegel J."/>
            <person name="Klute M.J."/>
            <person name="Kuo A."/>
            <person name="Lefebvre S.C."/>
            <person name="Maumus F."/>
            <person name="Mayer C."/>
            <person name="Miller J."/>
            <person name="Monier A."/>
            <person name="Salamov A."/>
            <person name="Young J."/>
            <person name="Aguilar M."/>
            <person name="Claverie J.M."/>
            <person name="Frickenhaus S."/>
            <person name="Gonzalez K."/>
            <person name="Herman E.K."/>
            <person name="Lin Y.C."/>
            <person name="Napier J."/>
            <person name="Ogata H."/>
            <person name="Sarno A.F."/>
            <person name="Shmutz J."/>
            <person name="Schroeder D."/>
            <person name="de Vargas C."/>
            <person name="Verret F."/>
            <person name="von Dassow P."/>
            <person name="Valentin K."/>
            <person name="Van de Peer Y."/>
            <person name="Wheeler G."/>
            <person name="Dacks J.B."/>
            <person name="Delwiche C.F."/>
            <person name="Dyhrman S.T."/>
            <person name="Glockner G."/>
            <person name="John U."/>
            <person name="Richards T."/>
            <person name="Worden A.Z."/>
            <person name="Zhang X."/>
            <person name="Grigoriev I.V."/>
            <person name="Allen A.E."/>
            <person name="Bidle K."/>
            <person name="Borodovsky M."/>
            <person name="Bowler C."/>
            <person name="Brownlee C."/>
            <person name="Cock J.M."/>
            <person name="Elias M."/>
            <person name="Gladyshev V.N."/>
            <person name="Groth M."/>
            <person name="Guda C."/>
            <person name="Hadaegh A."/>
            <person name="Iglesias-Rodriguez M.D."/>
            <person name="Jenkins J."/>
            <person name="Jones B.M."/>
            <person name="Lawson T."/>
            <person name="Leese F."/>
            <person name="Lindquist E."/>
            <person name="Lobanov A."/>
            <person name="Lomsadze A."/>
            <person name="Malik S.B."/>
            <person name="Marsh M.E."/>
            <person name="Mackinder L."/>
            <person name="Mock T."/>
            <person name="Mueller-Roeber B."/>
            <person name="Pagarete A."/>
            <person name="Parker M."/>
            <person name="Probert I."/>
            <person name="Quesneville H."/>
            <person name="Raines C."/>
            <person name="Rensing S.A."/>
            <person name="Riano-Pachon D.M."/>
            <person name="Richier S."/>
            <person name="Rokitta S."/>
            <person name="Shiraiwa Y."/>
            <person name="Soanes D.M."/>
            <person name="van der Giezen M."/>
            <person name="Wahlund T.M."/>
            <person name="Williams B."/>
            <person name="Wilson W."/>
            <person name="Wolfe G."/>
            <person name="Wurch L.L."/>
        </authorList>
    </citation>
    <scope>NUCLEOTIDE SEQUENCE</scope>
</reference>
<dbReference type="PaxDb" id="2903-EOD34282"/>
<dbReference type="InterPro" id="IPR040442">
    <property type="entry name" value="Pyrv_kinase-like_dom_sf"/>
</dbReference>
<dbReference type="GO" id="GO:0004743">
    <property type="term" value="F:pyruvate kinase activity"/>
    <property type="evidence" value="ECO:0007669"/>
    <property type="project" value="UniProtKB-EC"/>
</dbReference>
<evidence type="ECO:0000256" key="11">
    <source>
        <dbReference type="ARBA" id="ARBA00023152"/>
    </source>
</evidence>
<dbReference type="SUPFAM" id="SSF51621">
    <property type="entry name" value="Phosphoenolpyruvate/pyruvate domain"/>
    <property type="match status" value="1"/>
</dbReference>
<reference evidence="15" key="2">
    <citation type="submission" date="2024-10" db="UniProtKB">
        <authorList>
            <consortium name="EnsemblProtists"/>
        </authorList>
    </citation>
    <scope>IDENTIFICATION</scope>
</reference>
<evidence type="ECO:0000256" key="2">
    <source>
        <dbReference type="ARBA" id="ARBA00004997"/>
    </source>
</evidence>
<dbReference type="InterPro" id="IPR001697">
    <property type="entry name" value="Pyr_Knase"/>
</dbReference>
<dbReference type="OMA" id="DGPFAMK"/>
<dbReference type="PRINTS" id="PR01050">
    <property type="entry name" value="PYRUVTKNASE"/>
</dbReference>
<keyword evidence="10 13" id="KW-0460">Magnesium</keyword>
<evidence type="ECO:0000256" key="3">
    <source>
        <dbReference type="ARBA" id="ARBA00008663"/>
    </source>
</evidence>
<dbReference type="GeneID" id="17279553"/>
<dbReference type="InterPro" id="IPR015813">
    <property type="entry name" value="Pyrv/PenolPyrv_kinase-like_dom"/>
</dbReference>
<evidence type="ECO:0000256" key="6">
    <source>
        <dbReference type="ARBA" id="ARBA00022723"/>
    </source>
</evidence>
<evidence type="ECO:0000259" key="14">
    <source>
        <dbReference type="Pfam" id="PF00224"/>
    </source>
</evidence>
<dbReference type="EC" id="2.7.1.40" evidence="4 13"/>
<dbReference type="AlphaFoldDB" id="A0A0D3KEU7"/>
<dbReference type="RefSeq" id="XP_005786711.1">
    <property type="nucleotide sequence ID" value="XM_005786654.1"/>
</dbReference>
<dbReference type="KEGG" id="ehx:EMIHUDRAFT_63332"/>
<dbReference type="GO" id="GO:0016301">
    <property type="term" value="F:kinase activity"/>
    <property type="evidence" value="ECO:0007669"/>
    <property type="project" value="UniProtKB-KW"/>
</dbReference>
<dbReference type="SUPFAM" id="SSF50800">
    <property type="entry name" value="PK beta-barrel domain-like"/>
    <property type="match status" value="1"/>
</dbReference>
<dbReference type="GO" id="GO:0005524">
    <property type="term" value="F:ATP binding"/>
    <property type="evidence" value="ECO:0007669"/>
    <property type="project" value="UniProtKB-KW"/>
</dbReference>
<dbReference type="InterPro" id="IPR015806">
    <property type="entry name" value="Pyrv_Knase_insert_dom_sf"/>
</dbReference>
<dbReference type="GO" id="GO:0000287">
    <property type="term" value="F:magnesium ion binding"/>
    <property type="evidence" value="ECO:0007669"/>
    <property type="project" value="InterPro"/>
</dbReference>
<evidence type="ECO:0000256" key="10">
    <source>
        <dbReference type="ARBA" id="ARBA00022842"/>
    </source>
</evidence>
<keyword evidence="6" id="KW-0479">Metal-binding</keyword>
<evidence type="ECO:0000256" key="12">
    <source>
        <dbReference type="ARBA" id="ARBA00023317"/>
    </source>
</evidence>
<protein>
    <recommendedName>
        <fullName evidence="4 13">Pyruvate kinase</fullName>
        <ecNumber evidence="4 13">2.7.1.40</ecNumber>
    </recommendedName>
</protein>
<dbReference type="InterPro" id="IPR015793">
    <property type="entry name" value="Pyrv_Knase_brl"/>
</dbReference>
<dbReference type="EnsemblProtists" id="EOD34282">
    <property type="protein sequence ID" value="EOD34282"/>
    <property type="gene ID" value="EMIHUDRAFT_63332"/>
</dbReference>
<dbReference type="UniPathway" id="UPA00109">
    <property type="reaction ID" value="UER00188"/>
</dbReference>
<comment type="cofactor">
    <cofactor evidence="1">
        <name>K(+)</name>
        <dbReference type="ChEBI" id="CHEBI:29103"/>
    </cofactor>
</comment>
<dbReference type="Gene3D" id="3.20.20.60">
    <property type="entry name" value="Phosphoenolpyruvate-binding domains"/>
    <property type="match status" value="1"/>
</dbReference>
<keyword evidence="8 13" id="KW-0418">Kinase</keyword>
<name>A0A0D3KEU7_EMIH1</name>
<comment type="similarity">
    <text evidence="3 13">Belongs to the pyruvate kinase family.</text>
</comment>
<comment type="catalytic activity">
    <reaction evidence="13">
        <text>pyruvate + ATP = phosphoenolpyruvate + ADP + H(+)</text>
        <dbReference type="Rhea" id="RHEA:18157"/>
        <dbReference type="ChEBI" id="CHEBI:15361"/>
        <dbReference type="ChEBI" id="CHEBI:15378"/>
        <dbReference type="ChEBI" id="CHEBI:30616"/>
        <dbReference type="ChEBI" id="CHEBI:58702"/>
        <dbReference type="ChEBI" id="CHEBI:456216"/>
        <dbReference type="EC" id="2.7.1.40"/>
    </reaction>
</comment>
<evidence type="ECO:0000256" key="8">
    <source>
        <dbReference type="ARBA" id="ARBA00022777"/>
    </source>
</evidence>
<keyword evidence="12" id="KW-0670">Pyruvate</keyword>
<evidence type="ECO:0000256" key="5">
    <source>
        <dbReference type="ARBA" id="ARBA00022679"/>
    </source>
</evidence>
<evidence type="ECO:0000256" key="7">
    <source>
        <dbReference type="ARBA" id="ARBA00022741"/>
    </source>
</evidence>
<evidence type="ECO:0000256" key="9">
    <source>
        <dbReference type="ARBA" id="ARBA00022840"/>
    </source>
</evidence>
<proteinExistence type="inferred from homology"/>
<keyword evidence="16" id="KW-1185">Reference proteome</keyword>
<dbReference type="HOGENOM" id="CLU_015439_1_1_1"/>
<dbReference type="GO" id="GO:0030955">
    <property type="term" value="F:potassium ion binding"/>
    <property type="evidence" value="ECO:0007669"/>
    <property type="project" value="InterPro"/>
</dbReference>
<feature type="domain" description="Pyruvate kinase barrel" evidence="14">
    <location>
        <begin position="19"/>
        <end position="352"/>
    </location>
</feature>
<dbReference type="Pfam" id="PF00224">
    <property type="entry name" value="PK"/>
    <property type="match status" value="1"/>
</dbReference>